<gene>
    <name evidence="1" type="ORF">PIB30_063521</name>
</gene>
<comment type="caution">
    <text evidence="1">The sequence shown here is derived from an EMBL/GenBank/DDBJ whole genome shotgun (WGS) entry which is preliminary data.</text>
</comment>
<dbReference type="EMBL" id="JASCZI010181848">
    <property type="protein sequence ID" value="MED6186098.1"/>
    <property type="molecule type" value="Genomic_DNA"/>
</dbReference>
<evidence type="ECO:0000313" key="1">
    <source>
        <dbReference type="EMBL" id="MED6186098.1"/>
    </source>
</evidence>
<evidence type="ECO:0000313" key="2">
    <source>
        <dbReference type="Proteomes" id="UP001341840"/>
    </source>
</evidence>
<organism evidence="1 2">
    <name type="scientific">Stylosanthes scabra</name>
    <dbReference type="NCBI Taxonomy" id="79078"/>
    <lineage>
        <taxon>Eukaryota</taxon>
        <taxon>Viridiplantae</taxon>
        <taxon>Streptophyta</taxon>
        <taxon>Embryophyta</taxon>
        <taxon>Tracheophyta</taxon>
        <taxon>Spermatophyta</taxon>
        <taxon>Magnoliopsida</taxon>
        <taxon>eudicotyledons</taxon>
        <taxon>Gunneridae</taxon>
        <taxon>Pentapetalae</taxon>
        <taxon>rosids</taxon>
        <taxon>fabids</taxon>
        <taxon>Fabales</taxon>
        <taxon>Fabaceae</taxon>
        <taxon>Papilionoideae</taxon>
        <taxon>50 kb inversion clade</taxon>
        <taxon>dalbergioids sensu lato</taxon>
        <taxon>Dalbergieae</taxon>
        <taxon>Pterocarpus clade</taxon>
        <taxon>Stylosanthes</taxon>
    </lineage>
</organism>
<keyword evidence="2" id="KW-1185">Reference proteome</keyword>
<sequence length="62" mass="7230">ASMDAEFRLRGMEDVDGVEVNDLPLLKRKPWVFRIVVDLGAMRWNGFKRNGMTTAMMHRLIH</sequence>
<protein>
    <submittedName>
        <fullName evidence="1">Uncharacterized protein</fullName>
    </submittedName>
</protein>
<reference evidence="1 2" key="1">
    <citation type="journal article" date="2023" name="Plants (Basel)">
        <title>Bridging the Gap: Combining Genomics and Transcriptomics Approaches to Understand Stylosanthes scabra, an Orphan Legume from the Brazilian Caatinga.</title>
        <authorList>
            <person name="Ferreira-Neto J.R.C."/>
            <person name="da Silva M.D."/>
            <person name="Binneck E."/>
            <person name="de Melo N.F."/>
            <person name="da Silva R.H."/>
            <person name="de Melo A.L.T.M."/>
            <person name="Pandolfi V."/>
            <person name="Bustamante F.O."/>
            <person name="Brasileiro-Vidal A.C."/>
            <person name="Benko-Iseppon A.M."/>
        </authorList>
    </citation>
    <scope>NUCLEOTIDE SEQUENCE [LARGE SCALE GENOMIC DNA]</scope>
    <source>
        <tissue evidence="1">Leaves</tissue>
    </source>
</reference>
<accession>A0ABU6WP94</accession>
<feature type="non-terminal residue" evidence="1">
    <location>
        <position position="1"/>
    </location>
</feature>
<proteinExistence type="predicted"/>
<name>A0ABU6WP94_9FABA</name>
<dbReference type="Proteomes" id="UP001341840">
    <property type="component" value="Unassembled WGS sequence"/>
</dbReference>